<dbReference type="InterPro" id="IPR003141">
    <property type="entry name" value="Pol/His_phosphatase_N"/>
</dbReference>
<evidence type="ECO:0000313" key="3">
    <source>
        <dbReference type="Proteomes" id="UP000658131"/>
    </source>
</evidence>
<dbReference type="InterPro" id="IPR004013">
    <property type="entry name" value="PHP_dom"/>
</dbReference>
<sequence length="290" mass="32224">MNRLEQYDLHVHTNWSDGSMPVEETVEFAARRGLAGLAVSDHDSMEMVGRASRRAASLGLTVIPAAELSCVDPDTGRKVHLLVYAPSCPEVLEPHFRLLAGRRRRVGEEIIGLVCRLYPVKAERIYELARESGTIYRVHILRALMELGYANTIYGPLYEELFGKPDGTCLRQVEYPDVYETAQTARESGGAVVLAHPGVYRSFAVADRLAGMGLIDGIEYRYPRKREEDAALHDELVSRRHLLTTGGTDFHGCYTTNPRPLGSCTTSAGELQRLLERAGGGNHDRKEENT</sequence>
<dbReference type="InterPro" id="IPR052018">
    <property type="entry name" value="PHP_domain"/>
</dbReference>
<dbReference type="EMBL" id="JACRTB010000009">
    <property type="protein sequence ID" value="MBC8576141.1"/>
    <property type="molecule type" value="Genomic_DNA"/>
</dbReference>
<dbReference type="InterPro" id="IPR016195">
    <property type="entry name" value="Pol/histidinol_Pase-like"/>
</dbReference>
<dbReference type="SMART" id="SM00481">
    <property type="entry name" value="POLIIIAc"/>
    <property type="match status" value="1"/>
</dbReference>
<feature type="domain" description="Polymerase/histidinol phosphatase N-terminal" evidence="1">
    <location>
        <begin position="7"/>
        <end position="72"/>
    </location>
</feature>
<dbReference type="PANTHER" id="PTHR42924:SF3">
    <property type="entry name" value="POLYMERASE_HISTIDINOL PHOSPHATASE N-TERMINAL DOMAIN-CONTAINING PROTEIN"/>
    <property type="match status" value="1"/>
</dbReference>
<dbReference type="PANTHER" id="PTHR42924">
    <property type="entry name" value="EXONUCLEASE"/>
    <property type="match status" value="1"/>
</dbReference>
<organism evidence="2 3">
    <name type="scientific">Yanshouia hominis</name>
    <dbReference type="NCBI Taxonomy" id="2763673"/>
    <lineage>
        <taxon>Bacteria</taxon>
        <taxon>Bacillati</taxon>
        <taxon>Bacillota</taxon>
        <taxon>Clostridia</taxon>
        <taxon>Eubacteriales</taxon>
        <taxon>Oscillospiraceae</taxon>
        <taxon>Yanshouia</taxon>
    </lineage>
</organism>
<accession>A0ABR7NIA7</accession>
<comment type="caution">
    <text evidence="2">The sequence shown here is derived from an EMBL/GenBank/DDBJ whole genome shotgun (WGS) entry which is preliminary data.</text>
</comment>
<evidence type="ECO:0000259" key="1">
    <source>
        <dbReference type="SMART" id="SM00481"/>
    </source>
</evidence>
<dbReference type="RefSeq" id="WP_262399692.1">
    <property type="nucleotide sequence ID" value="NZ_JACRTB010000009.1"/>
</dbReference>
<evidence type="ECO:0000313" key="2">
    <source>
        <dbReference type="EMBL" id="MBC8576141.1"/>
    </source>
</evidence>
<dbReference type="Proteomes" id="UP000658131">
    <property type="component" value="Unassembled WGS sequence"/>
</dbReference>
<dbReference type="Gene3D" id="1.10.150.650">
    <property type="match status" value="1"/>
</dbReference>
<dbReference type="SUPFAM" id="SSF89550">
    <property type="entry name" value="PHP domain-like"/>
    <property type="match status" value="1"/>
</dbReference>
<keyword evidence="3" id="KW-1185">Reference proteome</keyword>
<dbReference type="Gene3D" id="3.20.20.140">
    <property type="entry name" value="Metal-dependent hydrolases"/>
    <property type="match status" value="1"/>
</dbReference>
<reference evidence="2 3" key="1">
    <citation type="submission" date="2020-08" db="EMBL/GenBank/DDBJ databases">
        <title>Genome public.</title>
        <authorList>
            <person name="Liu C."/>
            <person name="Sun Q."/>
        </authorList>
    </citation>
    <scope>NUCLEOTIDE SEQUENCE [LARGE SCALE GENOMIC DNA]</scope>
    <source>
        <strain evidence="2 3">BX1</strain>
    </source>
</reference>
<proteinExistence type="predicted"/>
<name>A0ABR7NIA7_9FIRM</name>
<dbReference type="Pfam" id="PF02811">
    <property type="entry name" value="PHP"/>
    <property type="match status" value="1"/>
</dbReference>
<gene>
    <name evidence="2" type="ORF">H8717_06940</name>
</gene>
<protein>
    <submittedName>
        <fullName evidence="2">PHP domain-containing protein</fullName>
    </submittedName>
</protein>
<dbReference type="CDD" id="cd07438">
    <property type="entry name" value="PHP_HisPPase_AMP"/>
    <property type="match status" value="1"/>
</dbReference>